<dbReference type="SUPFAM" id="SSF47336">
    <property type="entry name" value="ACP-like"/>
    <property type="match status" value="3"/>
</dbReference>
<dbReference type="PANTHER" id="PTHR45527:SF1">
    <property type="entry name" value="FATTY ACID SYNTHASE"/>
    <property type="match status" value="1"/>
</dbReference>
<dbReference type="Pfam" id="PF00550">
    <property type="entry name" value="PP-binding"/>
    <property type="match status" value="3"/>
</dbReference>
<dbReference type="Pfam" id="PF13193">
    <property type="entry name" value="AMP-binding_C"/>
    <property type="match status" value="2"/>
</dbReference>
<dbReference type="Gene3D" id="3.40.50.1820">
    <property type="entry name" value="alpha/beta hydrolase"/>
    <property type="match status" value="1"/>
</dbReference>
<comment type="cofactor">
    <cofactor evidence="1">
        <name>pantetheine 4'-phosphate</name>
        <dbReference type="ChEBI" id="CHEBI:47942"/>
    </cofactor>
</comment>
<dbReference type="PANTHER" id="PTHR45527">
    <property type="entry name" value="NONRIBOSOMAL PEPTIDE SYNTHETASE"/>
    <property type="match status" value="1"/>
</dbReference>
<dbReference type="FunFam" id="1.10.1200.10:FF:000005">
    <property type="entry name" value="Nonribosomal peptide synthetase 1"/>
    <property type="match status" value="2"/>
</dbReference>
<dbReference type="InterPro" id="IPR023213">
    <property type="entry name" value="CAT-like_dom_sf"/>
</dbReference>
<evidence type="ECO:0000256" key="1">
    <source>
        <dbReference type="ARBA" id="ARBA00001957"/>
    </source>
</evidence>
<dbReference type="GO" id="GO:0003824">
    <property type="term" value="F:catalytic activity"/>
    <property type="evidence" value="ECO:0007669"/>
    <property type="project" value="InterPro"/>
</dbReference>
<proteinExistence type="predicted"/>
<dbReference type="InterPro" id="IPR029063">
    <property type="entry name" value="SAM-dependent_MTases_sf"/>
</dbReference>
<dbReference type="InterPro" id="IPR010071">
    <property type="entry name" value="AA_adenyl_dom"/>
</dbReference>
<dbReference type="CDD" id="cd05930">
    <property type="entry name" value="A_NRPS"/>
    <property type="match status" value="2"/>
</dbReference>
<dbReference type="Gene3D" id="3.40.50.980">
    <property type="match status" value="6"/>
</dbReference>
<dbReference type="InterPro" id="IPR020845">
    <property type="entry name" value="AMP-binding_CS"/>
</dbReference>
<evidence type="ECO:0000256" key="4">
    <source>
        <dbReference type="ARBA" id="ARBA00022737"/>
    </source>
</evidence>
<dbReference type="Pfam" id="PF00668">
    <property type="entry name" value="Condensation"/>
    <property type="match status" value="3"/>
</dbReference>
<accession>A0A937G0A0</accession>
<evidence type="ECO:0000313" key="6">
    <source>
        <dbReference type="EMBL" id="MBL6449339.1"/>
    </source>
</evidence>
<dbReference type="Gene3D" id="2.30.38.10">
    <property type="entry name" value="Luciferase, Domain 3"/>
    <property type="match status" value="3"/>
</dbReference>
<dbReference type="SUPFAM" id="SSF53335">
    <property type="entry name" value="S-adenosyl-L-methionine-dependent methyltransferases"/>
    <property type="match status" value="1"/>
</dbReference>
<dbReference type="GO" id="GO:0009403">
    <property type="term" value="P:toxin biosynthetic process"/>
    <property type="evidence" value="ECO:0007669"/>
    <property type="project" value="UniProtKB-ARBA"/>
</dbReference>
<reference evidence="6" key="1">
    <citation type="submission" date="2021-01" db="EMBL/GenBank/DDBJ databases">
        <title>Fulvivirga kasyanovii gen. nov., sp nov., a novel member of the phylum Bacteroidetes isolated from seawater in a mussel farm.</title>
        <authorList>
            <person name="Zhao L.-H."/>
            <person name="Wang Z.-J."/>
        </authorList>
    </citation>
    <scope>NUCLEOTIDE SEQUENCE</scope>
    <source>
        <strain evidence="6">29W222</strain>
    </source>
</reference>
<dbReference type="InterPro" id="IPR001242">
    <property type="entry name" value="Condensation_dom"/>
</dbReference>
<dbReference type="InterPro" id="IPR045851">
    <property type="entry name" value="AMP-bd_C_sf"/>
</dbReference>
<dbReference type="Pfam" id="PF00501">
    <property type="entry name" value="AMP-binding"/>
    <property type="match status" value="3"/>
</dbReference>
<dbReference type="Proteomes" id="UP000614216">
    <property type="component" value="Unassembled WGS sequence"/>
</dbReference>
<comment type="caution">
    <text evidence="6">The sequence shown here is derived from an EMBL/GenBank/DDBJ whole genome shotgun (WGS) entry which is preliminary data.</text>
</comment>
<dbReference type="NCBIfam" id="NF003417">
    <property type="entry name" value="PRK04813.1"/>
    <property type="match status" value="4"/>
</dbReference>
<evidence type="ECO:0000256" key="3">
    <source>
        <dbReference type="ARBA" id="ARBA00022553"/>
    </source>
</evidence>
<dbReference type="FunFam" id="3.30.559.30:FF:000001">
    <property type="entry name" value="Non-ribosomal peptide synthetase"/>
    <property type="match status" value="1"/>
</dbReference>
<feature type="domain" description="Carrier" evidence="5">
    <location>
        <begin position="3037"/>
        <end position="3111"/>
    </location>
</feature>
<dbReference type="GO" id="GO:0005829">
    <property type="term" value="C:cytosol"/>
    <property type="evidence" value="ECO:0007669"/>
    <property type="project" value="TreeGrafter"/>
</dbReference>
<organism evidence="6 7">
    <name type="scientific">Fulvivirga marina</name>
    <dbReference type="NCBI Taxonomy" id="2494733"/>
    <lineage>
        <taxon>Bacteria</taxon>
        <taxon>Pseudomonadati</taxon>
        <taxon>Bacteroidota</taxon>
        <taxon>Cytophagia</taxon>
        <taxon>Cytophagales</taxon>
        <taxon>Fulvivirgaceae</taxon>
        <taxon>Fulvivirga</taxon>
    </lineage>
</organism>
<keyword evidence="2" id="KW-0596">Phosphopantetheine</keyword>
<keyword evidence="4" id="KW-0677">Repeat</keyword>
<keyword evidence="7" id="KW-1185">Reference proteome</keyword>
<dbReference type="InterPro" id="IPR025110">
    <property type="entry name" value="AMP-bd_C"/>
</dbReference>
<dbReference type="Pfam" id="PF08242">
    <property type="entry name" value="Methyltransf_12"/>
    <property type="match status" value="1"/>
</dbReference>
<evidence type="ECO:0000313" key="7">
    <source>
        <dbReference type="Proteomes" id="UP000614216"/>
    </source>
</evidence>
<dbReference type="EMBL" id="JAEUGD010000066">
    <property type="protein sequence ID" value="MBL6449339.1"/>
    <property type="molecule type" value="Genomic_DNA"/>
</dbReference>
<dbReference type="GO" id="GO:0031177">
    <property type="term" value="F:phosphopantetheine binding"/>
    <property type="evidence" value="ECO:0007669"/>
    <property type="project" value="InterPro"/>
</dbReference>
<dbReference type="InterPro" id="IPR029058">
    <property type="entry name" value="AB_hydrolase_fold"/>
</dbReference>
<dbReference type="InterPro" id="IPR009081">
    <property type="entry name" value="PP-bd_ACP"/>
</dbReference>
<sequence length="3562" mass="404870">MQETTKYIHQENMINQFESVAEQYATSLALVCDHLEVTYDDLNQRANQLAHGLVSHGVKQGHIIPIVLGPSVETVVSILGVLKTGAAFSPVDPRHPKKYLNFLLNDLDSEVIISSAEHREMLKAIRQDFKIIIPEDKESMEGFECTNLSAGRSADSLTYVIYTSGTSGVPKGVKVLDKNLWHYISNVADTYMPEKAINSGTLLCLSFSFDASLTAIFLPLLSGNPLIMSKQKLGDLFKADLVKKYAPYQFLKVTPAQLHLLEDLYIDDVNPITRRLVVGGEALNYSHLEFLTKRNISVDIINEYGPTEATIGCTWYTFNTLQAEKTPDNNIPIGRPFEGVSAYVMDEDEELLPIGIEGELYIGGEGVTAGYLNNPQLTADRFMDDEYANRPEAKMYRTGDLVKWLPDGNIQFLGRVDDQVKIRGHRIELKEVESNLNQISQVHQNAVVAQKDALQMNKLTAYFVPEKKCVEELESKIIYEQVDSWQDLYESQYGDSDEPEDVEFNLVGWGDSFTGQDIPKDQMREWLNDIIDVIKAHKPENLLEIGCGSGLMFYELAGNLKKYIGTDFSASAIENIKSRVASGVKDYGATEFFRSQAHEVKLPAEQPLDTILINSVIQYFPGEEYLSKVIDNCVNMISDKGRIIIGDVRDNRLLKSFKGRLYLNNVMGSLDKKEFEWELRQAILAEEELCLHPQYFYDLQTQYPQISHVEIVEKQGEAINELSLYRYTVILHIGQDTNLEKPDWKVWGDDSIEKALQEGHSLITIKDAPNPRLKTDQQFLESLLHNDIETVNDILKSLEKVSDSSPATLEIIKKATESGYSTRFLVNEDPFKLNIVLSKDMPSSVENHWSHQNAGRSGLTNIPLYGEIKAKLQAEVRDELALMIPEYMVPTEMVALDELPTTSNGKVDVKFLSEVNNDSSLDNKNHIDPESELEIRVSEIWKDLLELNRIGLHDDFFQIGGHSLLATRIVSMIRKELQVELSLSDFFEHTTLHALCKFIQGQTSNVTLPAVKPRPRTGEVPLSFAQERLWFMDNLHGTVQYHMHWVFRLKGDLDTDVLEKSLRGVIRRHEVMRTVIKVENEAPAQVVLPVEDWNLQRHDIGEIEKQFGSIDDFVEQEIKKPFNLSSDFMVRAHLISLSEGEHLLVPVLHHISFDGWSMATLVHELKELYNSFLRKSPPTLQPLSLQYSDYAVWQRKYLAGDVLNQKLTYWTDQLQGLTPLDMPTDFRRPPQQSFRGAQVSGTISKELKDKLMKLSQKEGVTLYMTMLAAFNVLLYRYTGQDDIAVGTATAGRQQKEIEGLIGFFINTIVLRNQVDGQGTFKELVQQIKSVTLAGFENQEVPFEKVVEALGVERDMSRNALFQIQFLMQNTPKTEELKFDNVELIHENNDTVTSRFDLNFSLTEVEDEIYLEIVYCLDLFKHDTVERLFKHFVNVLTSIVDHPESHIDTINLLDEEEKALIMNDFSQTITLPQEEKTLIDLFYQQAEKTPDNVALALRDTTLTYKELDERSNKLASYLMERGISKGKIVPLCLDRSFEMIIGILGVLKTGAAYAPIDPEYPQERITYILRDTESKIAISNSRCRHLLRYTDVFSTIVSLDKDWDTIGQQPGEKLPVETRLKDLMYIIYTSGSTGQPKGVLQEHGALTNFILHQSNEFKIAEDDRVLQFYSYCFDPSVEQIFMPLINGAVCVLIPDDTRRDHDLVEKYLHDLSITHLQATPGFLNNLKPGKYNGLRRVVAGGEVCAPKLYEKWRDYCTFYNKYGPTETAISATQYKCNGEIDTERALSIPIGRPVTNTLVRILDKNMNMVPIGVAGDMYIGGVQLARGYHQMPELTREKFVPDEFSDEKGNRLYHTGDLARWMPDGNIDFLGRSDEQIKIRGYRVEPSEIEKVLQKASGIKQCVVIGSQDHAGYNRLVAYVLTDENYQKEKAKEYLLAHLPEYMVPSFFVEIDHIPLTSTSKVDKKALPAVEGMALSNNNITKPRNEVEEKLIEIYKDILEIDQVGIHDNFFEIGGHSLLATRAVSVIRKKLGTGLSLNDFFMYPRVADLSSRMDTSTAESTLPKIYVQPKNGNIPLSFAQERLWFIDKLRGSEQYHMPWAFEVKGNLNLSYLESAFSGIVNRHEILRTVVEESDGKGFQKVLPAEGWKMTVTDWSAIENKDIEGYITNLIKAPFDLAQDFMLRAEVIRKSDEEHIVVVVFHHIAFDGWSVSVLVKELVELYNSLFYKRPAHVPHLSLQYADYALWQRKHLEGKELNKQIQYWKDKLTGVPALQMPTDYPRPNIQGVDGGMYQHTLDKSLADKLYALSKHEETTLYMTMVAAFKVLLHRYTAQQDICIGSPIANRTQTELETMVGFFVNTLALRTTVKGDMTFKDYLQQVKKTTLEAYQYQDAPFERVVEAIGVDRNMSHSPIFQILFVMQNTPPIDNIKLGDVNLKNRDFDTALSRFDIDINVTERNDEMIINWGYCKDLFKNETIVKLAEHYVNLLQAVVDNSQESIEKLKLLSSEEEHKLLEGFNDTAKTYSESRSIIRIFEEQVTLSPDETAITFYNDSLTYAELNQIANKLARHLVQAGVQPNSIVPVCMGRSIDLITSILAILKAGAAYLPLDPEYPNERLHFMVSDSGAGIVLTKDDTTGKFDTIEDEVQLINLDKDWDQIALLEEGNIVRPEVEDQMVYVIYTSGSTGTPKGVVMEEAALINLMQWHEEQACSTKGKTVLQFASLNFDPSFQEIFSALCYGGKLVLIDEVRRRDMQGMLALIKENGVNHLFIPYIVLKNLCEQAVRTDIYPESIQAIFTAGEQLILNEDIRQFFDKTNARLLNYYGPTETQIVVSYEVQKTDFEDRKYSPIGKAISNVTQYVLDEHLNLCPIGVVGELYIGGVALAKEYLNREQLTGERFIQSPFHKGQRLYKTGDLARWLSDGNMEFIGRNDDQVKIRGNRVELGEVETKIRLNPMVRQCVVMTKENASGFKFLVAHVVPGAEYNQKELMNTLKAQLPYYMIPDVVIEHESIPVTVNGKIDKKQLQAINIQAQSGQEYEAPQGKEEQDLANIWMELLAVDQVGRYDNYFDLGGNSIISIQMVSRANLLGYDMEISDLFEYQVIADIVPVLKQRGEKRAKEISFETLESLSATPNQLQYLESASSGYLSVALSVDKALSVAKLQQALNEVAKRHAALRVAFAKTDDQWTQRFDDAQTPLEVVDFSSSKEVHEGLQVEIAQQKLQHLPEDVAFRAILVQTNEDVERNAVILNANYLLVDLPSMDIIADEFMSVLDGKSLGEHIDTYKSRLGALNESYQADRYKREADLWKGFAAEDIPVLNDSYEHFTEQIDLSAFDASSAHAVYQTGNLDFLLGALTLSLRRREDANAIVVGVENNSRTDKVVGHFYQTYPFRLHAEKELCVDELIKQVKESRSKISDHGLGYGVLKYILKEPQFEKNPWNIKLRFHGMTSVSNLSKHVISNAYLQSNFPLTGEEVIIDCGFDQDQLWLRWSFGEATGREQTQRISAEFVNSLKEIFEHCLEKEKLGQRQYTPSDFGLSGVISYEELDSFLNDEDSEKESDDIIKF</sequence>
<dbReference type="InterPro" id="IPR036736">
    <property type="entry name" value="ACP-like_sf"/>
</dbReference>
<feature type="domain" description="Carrier" evidence="5">
    <location>
        <begin position="928"/>
        <end position="1003"/>
    </location>
</feature>
<dbReference type="SUPFAM" id="SSF56801">
    <property type="entry name" value="Acetyl-CoA synthetase-like"/>
    <property type="match status" value="3"/>
</dbReference>
<dbReference type="InterPro" id="IPR013217">
    <property type="entry name" value="Methyltransf_12"/>
</dbReference>
<dbReference type="GO" id="GO:0043041">
    <property type="term" value="P:amino acid activation for nonribosomal peptide biosynthetic process"/>
    <property type="evidence" value="ECO:0007669"/>
    <property type="project" value="TreeGrafter"/>
</dbReference>
<dbReference type="Gene3D" id="1.10.1200.10">
    <property type="entry name" value="ACP-like"/>
    <property type="match status" value="2"/>
</dbReference>
<feature type="domain" description="Carrier" evidence="5">
    <location>
        <begin position="1981"/>
        <end position="2056"/>
    </location>
</feature>
<keyword evidence="3" id="KW-0597">Phosphoprotein</keyword>
<name>A0A937G0A0_9BACT</name>
<dbReference type="NCBIfam" id="TIGR01733">
    <property type="entry name" value="AA-adenyl-dom"/>
    <property type="match status" value="3"/>
</dbReference>
<dbReference type="InterPro" id="IPR006162">
    <property type="entry name" value="Ppantetheine_attach_site"/>
</dbReference>
<dbReference type="PROSITE" id="PS00455">
    <property type="entry name" value="AMP_BINDING"/>
    <property type="match status" value="3"/>
</dbReference>
<dbReference type="CDD" id="cd19531">
    <property type="entry name" value="LCL_NRPS-like"/>
    <property type="match status" value="2"/>
</dbReference>
<dbReference type="Gene3D" id="3.30.559.10">
    <property type="entry name" value="Chloramphenicol acetyltransferase-like domain"/>
    <property type="match status" value="3"/>
</dbReference>
<dbReference type="CDD" id="cd02440">
    <property type="entry name" value="AdoMet_MTases"/>
    <property type="match status" value="1"/>
</dbReference>
<dbReference type="SUPFAM" id="SSF52777">
    <property type="entry name" value="CoA-dependent acyltransferases"/>
    <property type="match status" value="6"/>
</dbReference>
<dbReference type="Gene3D" id="3.40.50.150">
    <property type="entry name" value="Vaccinia Virus protein VP39"/>
    <property type="match status" value="1"/>
</dbReference>
<dbReference type="InterPro" id="IPR020806">
    <property type="entry name" value="PKS_PP-bd"/>
</dbReference>
<dbReference type="FunFam" id="3.40.50.980:FF:000001">
    <property type="entry name" value="Non-ribosomal peptide synthetase"/>
    <property type="match status" value="3"/>
</dbReference>
<evidence type="ECO:0000256" key="2">
    <source>
        <dbReference type="ARBA" id="ARBA00022450"/>
    </source>
</evidence>
<dbReference type="SMART" id="SM00823">
    <property type="entry name" value="PKS_PP"/>
    <property type="match status" value="1"/>
</dbReference>
<gene>
    <name evidence="6" type="ORF">JMN32_23715</name>
</gene>
<evidence type="ECO:0000259" key="5">
    <source>
        <dbReference type="PROSITE" id="PS50075"/>
    </source>
</evidence>
<dbReference type="PROSITE" id="PS00012">
    <property type="entry name" value="PHOSPHOPANTETHEINE"/>
    <property type="match status" value="2"/>
</dbReference>
<dbReference type="FunFam" id="2.30.38.10:FF:000001">
    <property type="entry name" value="Non-ribosomal peptide synthetase PvdI"/>
    <property type="match status" value="1"/>
</dbReference>
<dbReference type="InterPro" id="IPR000873">
    <property type="entry name" value="AMP-dep_synth/lig_dom"/>
</dbReference>
<dbReference type="PROSITE" id="PS50075">
    <property type="entry name" value="CARRIER"/>
    <property type="match status" value="3"/>
</dbReference>
<dbReference type="Gene3D" id="3.30.300.30">
    <property type="match status" value="4"/>
</dbReference>
<dbReference type="Gene3D" id="3.30.559.30">
    <property type="entry name" value="Nonribosomal peptide synthetase, condensation domain"/>
    <property type="match status" value="3"/>
</dbReference>
<dbReference type="FunFam" id="3.40.50.12780:FF:000012">
    <property type="entry name" value="Non-ribosomal peptide synthetase"/>
    <property type="match status" value="2"/>
</dbReference>
<dbReference type="RefSeq" id="WP_202858868.1">
    <property type="nucleotide sequence ID" value="NZ_JAEUGD010000066.1"/>
</dbReference>
<protein>
    <submittedName>
        <fullName evidence="6">Amino acid adenylation domain-containing protein</fullName>
    </submittedName>
</protein>